<dbReference type="InterPro" id="IPR001516">
    <property type="entry name" value="Proton_antipo_N"/>
</dbReference>
<dbReference type="Pfam" id="PF00662">
    <property type="entry name" value="Proton_antipo_N"/>
    <property type="match status" value="1"/>
</dbReference>
<keyword evidence="5 9" id="KW-0812">Transmembrane</keyword>
<evidence type="ECO:0000256" key="6">
    <source>
        <dbReference type="ARBA" id="ARBA00022989"/>
    </source>
</evidence>
<dbReference type="AlphaFoldDB" id="A0A1W1UMR5"/>
<feature type="transmembrane region" description="Helical" evidence="10">
    <location>
        <begin position="151"/>
        <end position="170"/>
    </location>
</feature>
<dbReference type="InterPro" id="IPR050616">
    <property type="entry name" value="CPA3_Na-H_Antiporter_A"/>
</dbReference>
<evidence type="ECO:0000256" key="3">
    <source>
        <dbReference type="ARBA" id="ARBA00022449"/>
    </source>
</evidence>
<keyword evidence="7" id="KW-0406">Ion transport</keyword>
<feature type="domain" description="MrpA C-terminal/MbhE" evidence="14">
    <location>
        <begin position="690"/>
        <end position="768"/>
    </location>
</feature>
<evidence type="ECO:0000256" key="9">
    <source>
        <dbReference type="RuleBase" id="RU000320"/>
    </source>
</evidence>
<dbReference type="GO" id="GO:0015297">
    <property type="term" value="F:antiporter activity"/>
    <property type="evidence" value="ECO:0007669"/>
    <property type="project" value="UniProtKB-KW"/>
</dbReference>
<feature type="transmembrane region" description="Helical" evidence="10">
    <location>
        <begin position="397"/>
        <end position="419"/>
    </location>
</feature>
<evidence type="ECO:0000256" key="5">
    <source>
        <dbReference type="ARBA" id="ARBA00022692"/>
    </source>
</evidence>
<feature type="transmembrane region" description="Helical" evidence="10">
    <location>
        <begin position="58"/>
        <end position="85"/>
    </location>
</feature>
<evidence type="ECO:0000256" key="2">
    <source>
        <dbReference type="ARBA" id="ARBA00022448"/>
    </source>
</evidence>
<feature type="transmembrane region" description="Helical" evidence="10">
    <location>
        <begin position="747"/>
        <end position="765"/>
    </location>
</feature>
<dbReference type="EMBL" id="FWWV01000008">
    <property type="protein sequence ID" value="SMB82091.1"/>
    <property type="molecule type" value="Genomic_DNA"/>
</dbReference>
<evidence type="ECO:0000259" key="14">
    <source>
        <dbReference type="Pfam" id="PF20501"/>
    </source>
</evidence>
<evidence type="ECO:0000313" key="15">
    <source>
        <dbReference type="EMBL" id="SMB82091.1"/>
    </source>
</evidence>
<dbReference type="STRING" id="1122938.SAMN05660772_01994"/>
<feature type="domain" description="NADH:quinone oxidoreductase/Mrp antiporter transmembrane" evidence="11">
    <location>
        <begin position="114"/>
        <end position="381"/>
    </location>
</feature>
<feature type="transmembrane region" description="Helical" evidence="10">
    <location>
        <begin position="310"/>
        <end position="331"/>
    </location>
</feature>
<dbReference type="InterPro" id="IPR025383">
    <property type="entry name" value="MrpA_C/MbhD"/>
</dbReference>
<protein>
    <submittedName>
        <fullName evidence="15">Multisubunit sodium/proton antiporter, MrpA subunit</fullName>
    </submittedName>
</protein>
<feature type="transmembrane region" description="Helical" evidence="10">
    <location>
        <begin position="621"/>
        <end position="640"/>
    </location>
</feature>
<dbReference type="Gene3D" id="1.20.120.1200">
    <property type="entry name" value="NADH-ubiquinone/plastoquinone oxidoreductase chain 6, subunit NuoJ"/>
    <property type="match status" value="1"/>
</dbReference>
<keyword evidence="8 10" id="KW-0472">Membrane</keyword>
<feature type="domain" description="MrpA C-terminal/MbhD" evidence="13">
    <location>
        <begin position="603"/>
        <end position="663"/>
    </location>
</feature>
<dbReference type="GO" id="GO:0005886">
    <property type="term" value="C:plasma membrane"/>
    <property type="evidence" value="ECO:0007669"/>
    <property type="project" value="UniProtKB-SubCell"/>
</dbReference>
<dbReference type="InterPro" id="IPR046806">
    <property type="entry name" value="MrpA_C/MbhE"/>
</dbReference>
<feature type="transmembrane region" description="Helical" evidence="10">
    <location>
        <begin position="352"/>
        <end position="377"/>
    </location>
</feature>
<dbReference type="PRINTS" id="PR01434">
    <property type="entry name" value="NADHDHGNASE5"/>
</dbReference>
<dbReference type="Proteomes" id="UP000192408">
    <property type="component" value="Unassembled WGS sequence"/>
</dbReference>
<feature type="transmembrane region" description="Helical" evidence="10">
    <location>
        <begin position="286"/>
        <end position="304"/>
    </location>
</feature>
<feature type="transmembrane region" description="Helical" evidence="10">
    <location>
        <begin position="439"/>
        <end position="465"/>
    </location>
</feature>
<dbReference type="GO" id="GO:0006811">
    <property type="term" value="P:monoatomic ion transport"/>
    <property type="evidence" value="ECO:0007669"/>
    <property type="project" value="UniProtKB-KW"/>
</dbReference>
<dbReference type="InterPro" id="IPR001750">
    <property type="entry name" value="ND/Mrp_TM"/>
</dbReference>
<feature type="transmembrane region" description="Helical" evidence="10">
    <location>
        <begin position="19"/>
        <end position="38"/>
    </location>
</feature>
<organism evidence="15 16">
    <name type="scientific">Pasteurella testudinis DSM 23072</name>
    <dbReference type="NCBI Taxonomy" id="1122938"/>
    <lineage>
        <taxon>Bacteria</taxon>
        <taxon>Pseudomonadati</taxon>
        <taxon>Pseudomonadota</taxon>
        <taxon>Gammaproteobacteria</taxon>
        <taxon>Pasteurellales</taxon>
        <taxon>Pasteurellaceae</taxon>
        <taxon>Pasteurella</taxon>
    </lineage>
</organism>
<reference evidence="16" key="1">
    <citation type="submission" date="2017-04" db="EMBL/GenBank/DDBJ databases">
        <authorList>
            <person name="Varghese N."/>
            <person name="Submissions S."/>
        </authorList>
    </citation>
    <scope>NUCLEOTIDE SEQUENCE [LARGE SCALE GENOMIC DNA]</scope>
    <source>
        <strain evidence="16">DSM 23072</strain>
    </source>
</reference>
<feature type="transmembrane region" description="Helical" evidence="10">
    <location>
        <begin position="646"/>
        <end position="667"/>
    </location>
</feature>
<keyword evidence="16" id="KW-1185">Reference proteome</keyword>
<feature type="transmembrane region" description="Helical" evidence="10">
    <location>
        <begin position="687"/>
        <end position="711"/>
    </location>
</feature>
<feature type="transmembrane region" description="Helical" evidence="10">
    <location>
        <begin position="97"/>
        <end position="115"/>
    </location>
</feature>
<evidence type="ECO:0000256" key="1">
    <source>
        <dbReference type="ARBA" id="ARBA00004651"/>
    </source>
</evidence>
<dbReference type="InterPro" id="IPR042106">
    <property type="entry name" value="Nuo/plastoQ_OxRdtase_6_NuoJ"/>
</dbReference>
<keyword evidence="4" id="KW-1003">Cell membrane</keyword>
<evidence type="ECO:0000256" key="10">
    <source>
        <dbReference type="SAM" id="Phobius"/>
    </source>
</evidence>
<dbReference type="RefSeq" id="WP_084256445.1">
    <property type="nucleotide sequence ID" value="NZ_FWWV01000008.1"/>
</dbReference>
<comment type="subcellular location">
    <subcellularLocation>
        <location evidence="1">Cell membrane</location>
        <topology evidence="1">Multi-pass membrane protein</topology>
    </subcellularLocation>
    <subcellularLocation>
        <location evidence="9">Membrane</location>
        <topology evidence="9">Multi-pass membrane protein</topology>
    </subcellularLocation>
</comment>
<feature type="transmembrane region" description="Helical" evidence="10">
    <location>
        <begin position="230"/>
        <end position="248"/>
    </location>
</feature>
<sequence>MAHIDPTLSGKTPTKIEKILWSLLPLSGLIAVIFLWIENHQPAYQYQFPWFSLIDLNFLIYIDGLSLLMLSLITGIGCAVYLYAAGYFADHPQLRRLYVLLTVFMLAMIGCVISDHLLLFFLFWELTSITSFLLVLFNYQAEENRNSAKQALLITGSGGLCLLAGFLWLWHLTGTAQISEIITLLPDYITQPHFKWILVLILLGAFTKSAQFPFQFWLPNAMAAPTPVSAYLHSATMVKLGIFLLARLDYALSDWALWQQILQTVGSLTAAWGMMLALRERDLKKILAWSTVASLGTMVVLIGLDSSSASIAVVTFVLAHALYKAPLFFVAGNIDHATGTRIIDHLGGLKRYMPWTATVAILAALSMAGMPTSFGFIAKEALAVAKEADDTLPFSAYGNIIFSIIAVAVAAVAAIRVFWQHPGSNITPHVHEVRIKMLLAPALVAIVGLFIGLTPQLAIPFIKIAAQTITPDPIGDVDLYFNWEALQTTGLTILATVVFGLIVFHFWDNLHHAFDRFLKLFPQWGGAATYTRIVDQIPALTSRVTGRFQHGLLSGYIQWILSFTLISLTLSLIWALVQGMKINVDLAALIDPLPNAGLITAAIMIGVGAICVMLSSKPFILLLNSGLVGFGSALLFVFVAAPDVAFTQFVVETILVIILASILIILIRNDSADFNRPQDRRKHPKRLVLTLLLAVIVASIIVMTIVVILGLDFDHAISDFYIENSVPTAYGRNIINVILVDFRALDTYGEVAVMLFSLLAARPLLRELKRQTGLKRKTEDNDEVDDEAR</sequence>
<dbReference type="Pfam" id="PF13244">
    <property type="entry name" value="MbhD"/>
    <property type="match status" value="1"/>
</dbReference>
<feature type="transmembrane region" description="Helical" evidence="10">
    <location>
        <begin position="260"/>
        <end position="279"/>
    </location>
</feature>
<accession>A0A1W1UMR5</accession>
<evidence type="ECO:0000256" key="7">
    <source>
        <dbReference type="ARBA" id="ARBA00023065"/>
    </source>
</evidence>
<keyword evidence="3" id="KW-0050">Antiport</keyword>
<evidence type="ECO:0000259" key="12">
    <source>
        <dbReference type="Pfam" id="PF00662"/>
    </source>
</evidence>
<keyword evidence="2" id="KW-0813">Transport</keyword>
<proteinExistence type="predicted"/>
<dbReference type="Pfam" id="PF00361">
    <property type="entry name" value="Proton_antipo_M"/>
    <property type="match status" value="1"/>
</dbReference>
<feature type="domain" description="NADH-Ubiquinone oxidoreductase (complex I) chain 5 N-terminal" evidence="12">
    <location>
        <begin position="54"/>
        <end position="96"/>
    </location>
</feature>
<evidence type="ECO:0000259" key="11">
    <source>
        <dbReference type="Pfam" id="PF00361"/>
    </source>
</evidence>
<evidence type="ECO:0000256" key="4">
    <source>
        <dbReference type="ARBA" id="ARBA00022475"/>
    </source>
</evidence>
<feature type="transmembrane region" description="Helical" evidence="10">
    <location>
        <begin position="485"/>
        <end position="507"/>
    </location>
</feature>
<feature type="transmembrane region" description="Helical" evidence="10">
    <location>
        <begin position="596"/>
        <end position="614"/>
    </location>
</feature>
<feature type="transmembrane region" description="Helical" evidence="10">
    <location>
        <begin position="121"/>
        <end position="139"/>
    </location>
</feature>
<evidence type="ECO:0000259" key="13">
    <source>
        <dbReference type="Pfam" id="PF13244"/>
    </source>
</evidence>
<dbReference type="PANTHER" id="PTHR43373">
    <property type="entry name" value="NA(+)/H(+) ANTIPORTER SUBUNIT"/>
    <property type="match status" value="1"/>
</dbReference>
<keyword evidence="6 10" id="KW-1133">Transmembrane helix</keyword>
<evidence type="ECO:0000256" key="8">
    <source>
        <dbReference type="ARBA" id="ARBA00023136"/>
    </source>
</evidence>
<dbReference type="PANTHER" id="PTHR43373:SF1">
    <property type="entry name" value="NA(+)_H(+) ANTIPORTER SUBUNIT A"/>
    <property type="match status" value="1"/>
</dbReference>
<name>A0A1W1UMR5_9PAST</name>
<dbReference type="Pfam" id="PF20501">
    <property type="entry name" value="MbhE"/>
    <property type="match status" value="1"/>
</dbReference>
<evidence type="ECO:0000313" key="16">
    <source>
        <dbReference type="Proteomes" id="UP000192408"/>
    </source>
</evidence>
<feature type="transmembrane region" description="Helical" evidence="10">
    <location>
        <begin position="556"/>
        <end position="576"/>
    </location>
</feature>
<gene>
    <name evidence="15" type="ORF">SAMN05660772_01994</name>
</gene>